<keyword evidence="2" id="KW-1185">Reference proteome</keyword>
<evidence type="ECO:0000313" key="3">
    <source>
        <dbReference type="RefSeq" id="XP_008799230.2"/>
    </source>
</evidence>
<feature type="transmembrane region" description="Helical" evidence="1">
    <location>
        <begin position="35"/>
        <end position="54"/>
    </location>
</feature>
<evidence type="ECO:0000313" key="2">
    <source>
        <dbReference type="Proteomes" id="UP000228380"/>
    </source>
</evidence>
<protein>
    <submittedName>
        <fullName evidence="3">Uncharacterized protein LOC103713948</fullName>
    </submittedName>
</protein>
<sequence length="197" mass="21769">MEKFPRSQFAKILLFLLLLLTPFIPTSLRPSYLYFLLNILIVALGVEAGFLNAISGPPDEKKAAPIITSLAAQALPDNGSSSGVDAASLHEGRAQPVKPLEKPKVEKVAVVARRVQKVKRCPSKPSIFFIGGFDGEGGLKEEGEEEDEEGEVVVVGQLSKQELFAKAETFIGNFYQQLKMQREESWKKIHGLYHRAF</sequence>
<evidence type="ECO:0000256" key="1">
    <source>
        <dbReference type="SAM" id="Phobius"/>
    </source>
</evidence>
<reference evidence="2" key="1">
    <citation type="journal article" date="2019" name="Nat. Commun.">
        <title>Genome-wide association mapping of date palm fruit traits.</title>
        <authorList>
            <person name="Hazzouri K.M."/>
            <person name="Gros-Balthazard M."/>
            <person name="Flowers J.M."/>
            <person name="Copetti D."/>
            <person name="Lemansour A."/>
            <person name="Lebrun M."/>
            <person name="Masmoudi K."/>
            <person name="Ferrand S."/>
            <person name="Dhar M.I."/>
            <person name="Fresquez Z.A."/>
            <person name="Rosas U."/>
            <person name="Zhang J."/>
            <person name="Talag J."/>
            <person name="Lee S."/>
            <person name="Kudrna D."/>
            <person name="Powell R.F."/>
            <person name="Leitch I.J."/>
            <person name="Krueger R.R."/>
            <person name="Wing R.A."/>
            <person name="Amiri K.M.A."/>
            <person name="Purugganan M.D."/>
        </authorList>
    </citation>
    <scope>NUCLEOTIDE SEQUENCE [LARGE SCALE GENOMIC DNA]</scope>
    <source>
        <strain evidence="2">cv. Khalas</strain>
    </source>
</reference>
<accession>A0A8B7CHC5</accession>
<keyword evidence="1" id="KW-0812">Transmembrane</keyword>
<dbReference type="PANTHER" id="PTHR36887:SF1">
    <property type="entry name" value="OS01G0532300 PROTEIN"/>
    <property type="match status" value="1"/>
</dbReference>
<gene>
    <name evidence="3" type="primary">LOC103713948</name>
</gene>
<dbReference type="KEGG" id="pda:103713948"/>
<keyword evidence="1" id="KW-1133">Transmembrane helix</keyword>
<dbReference type="AlphaFoldDB" id="A0A8B7CHC5"/>
<dbReference type="PANTHER" id="PTHR36887">
    <property type="entry name" value="OS01G0532300 PROTEIN"/>
    <property type="match status" value="1"/>
</dbReference>
<organism evidence="2 3">
    <name type="scientific">Phoenix dactylifera</name>
    <name type="common">Date palm</name>
    <dbReference type="NCBI Taxonomy" id="42345"/>
    <lineage>
        <taxon>Eukaryota</taxon>
        <taxon>Viridiplantae</taxon>
        <taxon>Streptophyta</taxon>
        <taxon>Embryophyta</taxon>
        <taxon>Tracheophyta</taxon>
        <taxon>Spermatophyta</taxon>
        <taxon>Magnoliopsida</taxon>
        <taxon>Liliopsida</taxon>
        <taxon>Arecaceae</taxon>
        <taxon>Coryphoideae</taxon>
        <taxon>Phoeniceae</taxon>
        <taxon>Phoenix</taxon>
    </lineage>
</organism>
<proteinExistence type="predicted"/>
<reference evidence="3" key="2">
    <citation type="submission" date="2025-08" db="UniProtKB">
        <authorList>
            <consortium name="RefSeq"/>
        </authorList>
    </citation>
    <scope>IDENTIFICATION</scope>
    <source>
        <tissue evidence="3">Young leaves</tissue>
    </source>
</reference>
<dbReference type="InterPro" id="IPR008480">
    <property type="entry name" value="DUF761_pln"/>
</dbReference>
<dbReference type="Pfam" id="PF05553">
    <property type="entry name" value="DUF761"/>
    <property type="match status" value="1"/>
</dbReference>
<dbReference type="OrthoDB" id="1923900at2759"/>
<keyword evidence="1" id="KW-0472">Membrane</keyword>
<dbReference type="RefSeq" id="XP_008799230.2">
    <property type="nucleotide sequence ID" value="XM_008801008.4"/>
</dbReference>
<name>A0A8B7CHC5_PHODC</name>
<dbReference type="GeneID" id="103713948"/>
<dbReference type="Proteomes" id="UP000228380">
    <property type="component" value="Chromosome 4"/>
</dbReference>